<keyword evidence="7" id="KW-0325">Glycoprotein</keyword>
<dbReference type="InterPro" id="IPR012674">
    <property type="entry name" value="Calycin"/>
</dbReference>
<dbReference type="InterPro" id="IPR022272">
    <property type="entry name" value="Lipocalin_CS"/>
</dbReference>
<keyword evidence="6" id="KW-1015">Disulfide bond</keyword>
<evidence type="ECO:0000256" key="3">
    <source>
        <dbReference type="ARBA" id="ARBA00022448"/>
    </source>
</evidence>
<dbReference type="InterPro" id="IPR003087">
    <property type="entry name" value="LCN2/LCN12"/>
</dbReference>
<dbReference type="GO" id="GO:0005615">
    <property type="term" value="C:extracellular space"/>
    <property type="evidence" value="ECO:0007669"/>
    <property type="project" value="TreeGrafter"/>
</dbReference>
<organism evidence="11 12">
    <name type="scientific">Ovis ammon polii</name>
    <dbReference type="NCBI Taxonomy" id="230172"/>
    <lineage>
        <taxon>Eukaryota</taxon>
        <taxon>Metazoa</taxon>
        <taxon>Chordata</taxon>
        <taxon>Craniata</taxon>
        <taxon>Vertebrata</taxon>
        <taxon>Euteleostomi</taxon>
        <taxon>Mammalia</taxon>
        <taxon>Eutheria</taxon>
        <taxon>Laurasiatheria</taxon>
        <taxon>Artiodactyla</taxon>
        <taxon>Ruminantia</taxon>
        <taxon>Pecora</taxon>
        <taxon>Bovidae</taxon>
        <taxon>Caprinae</taxon>
        <taxon>Ovis</taxon>
    </lineage>
</organism>
<evidence type="ECO:0000256" key="4">
    <source>
        <dbReference type="ARBA" id="ARBA00022525"/>
    </source>
</evidence>
<dbReference type="InterPro" id="IPR002345">
    <property type="entry name" value="Lipocalin"/>
</dbReference>
<dbReference type="SUPFAM" id="SSF50814">
    <property type="entry name" value="Lipocalins"/>
    <property type="match status" value="1"/>
</dbReference>
<evidence type="ECO:0000313" key="11">
    <source>
        <dbReference type="EMBL" id="KAI4547462.1"/>
    </source>
</evidence>
<evidence type="ECO:0000256" key="5">
    <source>
        <dbReference type="ARBA" id="ARBA00022729"/>
    </source>
</evidence>
<dbReference type="PANTHER" id="PTHR11430">
    <property type="entry name" value="LIPOCALIN"/>
    <property type="match status" value="1"/>
</dbReference>
<comment type="caution">
    <text evidence="11">The sequence shown here is derived from an EMBL/GenBank/DDBJ whole genome shotgun (WGS) entry which is preliminary data.</text>
</comment>
<evidence type="ECO:0000256" key="1">
    <source>
        <dbReference type="ARBA" id="ARBA00004613"/>
    </source>
</evidence>
<evidence type="ECO:0000256" key="6">
    <source>
        <dbReference type="ARBA" id="ARBA00023157"/>
    </source>
</evidence>
<dbReference type="GO" id="GO:0036094">
    <property type="term" value="F:small molecule binding"/>
    <property type="evidence" value="ECO:0007669"/>
    <property type="project" value="InterPro"/>
</dbReference>
<reference evidence="11" key="1">
    <citation type="submission" date="2022-03" db="EMBL/GenBank/DDBJ databases">
        <title>Genomic analyses of argali, domestic sheep and their hybrids provide insights into chromosomal evolution, heterosis and genetic basis of agronomic traits.</title>
        <authorList>
            <person name="Li M."/>
        </authorList>
    </citation>
    <scope>NUCLEOTIDE SEQUENCE</scope>
    <source>
        <strain evidence="11">CAU-MHL-2022a</strain>
        <tissue evidence="11">Skin</tissue>
    </source>
</reference>
<dbReference type="Gene3D" id="2.40.128.20">
    <property type="match status" value="1"/>
</dbReference>
<dbReference type="EMBL" id="JAKZEL010000002">
    <property type="protein sequence ID" value="KAI4547462.1"/>
    <property type="molecule type" value="Genomic_DNA"/>
</dbReference>
<dbReference type="PROSITE" id="PS00213">
    <property type="entry name" value="LIPOCALIN"/>
    <property type="match status" value="1"/>
</dbReference>
<evidence type="ECO:0000256" key="2">
    <source>
        <dbReference type="ARBA" id="ARBA00006889"/>
    </source>
</evidence>
<keyword evidence="5 9" id="KW-0732">Signal</keyword>
<dbReference type="CDD" id="cd19457">
    <property type="entry name" value="lipocalin_2-like"/>
    <property type="match status" value="1"/>
</dbReference>
<accession>A0AAD4UMM4</accession>
<evidence type="ECO:0000256" key="9">
    <source>
        <dbReference type="SAM" id="SignalP"/>
    </source>
</evidence>
<dbReference type="InterPro" id="IPR000566">
    <property type="entry name" value="Lipocln_cytosolic_FA-bd_dom"/>
</dbReference>
<dbReference type="PRINTS" id="PR01275">
    <property type="entry name" value="NGELATINASE"/>
</dbReference>
<dbReference type="AlphaFoldDB" id="A0AAD4UMM4"/>
<name>A0AAD4UMM4_OVIAM</name>
<proteinExistence type="inferred from homology"/>
<evidence type="ECO:0000256" key="8">
    <source>
        <dbReference type="RuleBase" id="RU003695"/>
    </source>
</evidence>
<keyword evidence="12" id="KW-1185">Reference proteome</keyword>
<evidence type="ECO:0000259" key="10">
    <source>
        <dbReference type="Pfam" id="PF00061"/>
    </source>
</evidence>
<comment type="similarity">
    <text evidence="2 8">Belongs to the calycin superfamily. Lipocalin family.</text>
</comment>
<feature type="chain" id="PRO_5041932332" description="Lipocalin/cytosolic fatty-acid binding domain-containing protein" evidence="9">
    <location>
        <begin position="31"/>
        <end position="256"/>
    </location>
</feature>
<sequence>MVLLASCHREPGLLWLGFTLLGALHTQARSSTPRLLRAPPLSRIPLQPNFQADQFQGKWYTVGVAGNAIKKEEQDQFKMYTSNYELKEDGSYNVTSILLRDERCDYWIRTFVPSSRPGQFTLGNIRSFPGIRSYTVRVVNTDYNQFAIVYFRKVQRKQGYFKITLYGRTKELTPEVRENFITFAKSLGLTDDHIIFPVPIAGAGAPPYRHQEPPPCLFFHLQDQRLERRGSEETQASPPSDLHTHRVTFWNCANPG</sequence>
<keyword evidence="4" id="KW-0964">Secreted</keyword>
<dbReference type="PRINTS" id="PR00179">
    <property type="entry name" value="LIPOCALIN"/>
</dbReference>
<keyword evidence="3" id="KW-0813">Transport</keyword>
<comment type="subcellular location">
    <subcellularLocation>
        <location evidence="1">Secreted</location>
    </subcellularLocation>
</comment>
<dbReference type="Pfam" id="PF00061">
    <property type="entry name" value="Lipocalin"/>
    <property type="match status" value="1"/>
</dbReference>
<gene>
    <name evidence="11" type="ORF">MG293_004017</name>
</gene>
<evidence type="ECO:0000256" key="7">
    <source>
        <dbReference type="ARBA" id="ARBA00023180"/>
    </source>
</evidence>
<feature type="signal peptide" evidence="9">
    <location>
        <begin position="1"/>
        <end position="30"/>
    </location>
</feature>
<dbReference type="Proteomes" id="UP001214576">
    <property type="component" value="Unassembled WGS sequence"/>
</dbReference>
<evidence type="ECO:0000313" key="12">
    <source>
        <dbReference type="Proteomes" id="UP001214576"/>
    </source>
</evidence>
<dbReference type="PANTHER" id="PTHR11430:SF13">
    <property type="entry name" value="NEUTROPHIL GELATINASE-ASSOCIATED LIPOCALIN"/>
    <property type="match status" value="1"/>
</dbReference>
<feature type="domain" description="Lipocalin/cytosolic fatty-acid binding" evidence="10">
    <location>
        <begin position="56"/>
        <end position="198"/>
    </location>
</feature>
<protein>
    <recommendedName>
        <fullName evidence="10">Lipocalin/cytosolic fatty-acid binding domain-containing protein</fullName>
    </recommendedName>
</protein>